<sequence>MSLSPNKELNIPMFKFKLKKHFEGYVRTCEETLAKNPKAKVPSFEKVTIARSGSTPVVVETQILYS</sequence>
<organism evidence="1 2">
    <name type="scientific">Erythroxylum novogranatense</name>
    <dbReference type="NCBI Taxonomy" id="1862640"/>
    <lineage>
        <taxon>Eukaryota</taxon>
        <taxon>Viridiplantae</taxon>
        <taxon>Streptophyta</taxon>
        <taxon>Embryophyta</taxon>
        <taxon>Tracheophyta</taxon>
        <taxon>Spermatophyta</taxon>
        <taxon>Magnoliopsida</taxon>
        <taxon>eudicotyledons</taxon>
        <taxon>Gunneridae</taxon>
        <taxon>Pentapetalae</taxon>
        <taxon>rosids</taxon>
        <taxon>fabids</taxon>
        <taxon>Malpighiales</taxon>
        <taxon>Erythroxylaceae</taxon>
        <taxon>Erythroxylum</taxon>
    </lineage>
</organism>
<dbReference type="EMBL" id="JAIWQS010000010">
    <property type="protein sequence ID" value="KAJ8753381.1"/>
    <property type="molecule type" value="Genomic_DNA"/>
</dbReference>
<evidence type="ECO:0000313" key="1">
    <source>
        <dbReference type="EMBL" id="KAJ8753381.1"/>
    </source>
</evidence>
<dbReference type="Proteomes" id="UP001159364">
    <property type="component" value="Linkage Group LG10"/>
</dbReference>
<reference evidence="1 2" key="1">
    <citation type="submission" date="2021-09" db="EMBL/GenBank/DDBJ databases">
        <title>Genomic insights and catalytic innovation underlie evolution of tropane alkaloids biosynthesis.</title>
        <authorList>
            <person name="Wang Y.-J."/>
            <person name="Tian T."/>
            <person name="Huang J.-P."/>
            <person name="Huang S.-X."/>
        </authorList>
    </citation>
    <scope>NUCLEOTIDE SEQUENCE [LARGE SCALE GENOMIC DNA]</scope>
    <source>
        <strain evidence="1">KIB-2018</strain>
        <tissue evidence="1">Leaf</tissue>
    </source>
</reference>
<dbReference type="AlphaFoldDB" id="A0AAV8SM64"/>
<gene>
    <name evidence="1" type="ORF">K2173_019780</name>
</gene>
<protein>
    <submittedName>
        <fullName evidence="1">Uncharacterized protein</fullName>
    </submittedName>
</protein>
<comment type="caution">
    <text evidence="1">The sequence shown here is derived from an EMBL/GenBank/DDBJ whole genome shotgun (WGS) entry which is preliminary data.</text>
</comment>
<keyword evidence="2" id="KW-1185">Reference proteome</keyword>
<evidence type="ECO:0000313" key="2">
    <source>
        <dbReference type="Proteomes" id="UP001159364"/>
    </source>
</evidence>
<name>A0AAV8SM64_9ROSI</name>
<proteinExistence type="predicted"/>
<accession>A0AAV8SM64</accession>